<evidence type="ECO:0000259" key="2">
    <source>
        <dbReference type="Pfam" id="PF14244"/>
    </source>
</evidence>
<evidence type="ECO:0000313" key="3">
    <source>
        <dbReference type="EMBL" id="KAA0051728.1"/>
    </source>
</evidence>
<dbReference type="PANTHER" id="PTHR37610">
    <property type="entry name" value="CCHC-TYPE DOMAIN-CONTAINING PROTEIN"/>
    <property type="match status" value="1"/>
</dbReference>
<evidence type="ECO:0000313" key="4">
    <source>
        <dbReference type="EMBL" id="TYK11566.1"/>
    </source>
</evidence>
<comment type="caution">
    <text evidence="4">The sequence shown here is derived from an EMBL/GenBank/DDBJ whole genome shotgun (WGS) entry which is preliminary data.</text>
</comment>
<dbReference type="OrthoDB" id="1737256at2759"/>
<gene>
    <name evidence="4" type="ORF">E5676_scaffold952G00310</name>
    <name evidence="3" type="ORF">E6C27_scaffold60G001140</name>
</gene>
<feature type="compositionally biased region" description="Polar residues" evidence="1">
    <location>
        <begin position="15"/>
        <end position="31"/>
    </location>
</feature>
<dbReference type="PANTHER" id="PTHR37610:SF81">
    <property type="entry name" value="RETROTRANSPOSON COPIA-LIKE N-TERMINAL DOMAIN-CONTAINING PROTEIN"/>
    <property type="match status" value="1"/>
</dbReference>
<dbReference type="AlphaFoldDB" id="A0A5D3CMC2"/>
<name>A0A5D3CMC2_CUCMM</name>
<dbReference type="Proteomes" id="UP000321393">
    <property type="component" value="Unassembled WGS sequence"/>
</dbReference>
<feature type="region of interest" description="Disordered" evidence="1">
    <location>
        <begin position="1"/>
        <end position="31"/>
    </location>
</feature>
<organism evidence="4 6">
    <name type="scientific">Cucumis melo var. makuwa</name>
    <name type="common">Oriental melon</name>
    <dbReference type="NCBI Taxonomy" id="1194695"/>
    <lineage>
        <taxon>Eukaryota</taxon>
        <taxon>Viridiplantae</taxon>
        <taxon>Streptophyta</taxon>
        <taxon>Embryophyta</taxon>
        <taxon>Tracheophyta</taxon>
        <taxon>Spermatophyta</taxon>
        <taxon>Magnoliopsida</taxon>
        <taxon>eudicotyledons</taxon>
        <taxon>Gunneridae</taxon>
        <taxon>Pentapetalae</taxon>
        <taxon>rosids</taxon>
        <taxon>fabids</taxon>
        <taxon>Cucurbitales</taxon>
        <taxon>Cucurbitaceae</taxon>
        <taxon>Benincaseae</taxon>
        <taxon>Cucumis</taxon>
    </lineage>
</organism>
<dbReference type="Proteomes" id="UP000321947">
    <property type="component" value="Unassembled WGS sequence"/>
</dbReference>
<dbReference type="EMBL" id="SSTD01010708">
    <property type="protein sequence ID" value="TYK11566.1"/>
    <property type="molecule type" value="Genomic_DNA"/>
</dbReference>
<dbReference type="EMBL" id="SSTE01011134">
    <property type="protein sequence ID" value="KAA0051728.1"/>
    <property type="molecule type" value="Genomic_DNA"/>
</dbReference>
<sequence>MADLNFSDETLIPHPSSSHNPEVLPTSTMNSPNTLTHALSQISHNPSETYLNPYFLHHNDNTSLVLVNELLIEENYVSWSRAMIFELSIKNKISLMDVTLPRPPSDMLLAWIRNKT</sequence>
<reference evidence="5 6" key="1">
    <citation type="submission" date="2019-08" db="EMBL/GenBank/DDBJ databases">
        <title>Draft genome sequences of two oriental melons (Cucumis melo L. var makuwa).</title>
        <authorList>
            <person name="Kwon S.-Y."/>
        </authorList>
    </citation>
    <scope>NUCLEOTIDE SEQUENCE [LARGE SCALE GENOMIC DNA]</scope>
    <source>
        <strain evidence="6">cv. Chang Bougi</strain>
        <strain evidence="5">cv. SW 3</strain>
        <tissue evidence="4">Leaf</tissue>
    </source>
</reference>
<feature type="domain" description="Retrotransposon Copia-like N-terminal" evidence="2">
    <location>
        <begin position="57"/>
        <end position="104"/>
    </location>
</feature>
<accession>A0A5D3CMC2</accession>
<dbReference type="Pfam" id="PF14244">
    <property type="entry name" value="Retrotran_gag_3"/>
    <property type="match status" value="1"/>
</dbReference>
<evidence type="ECO:0000313" key="5">
    <source>
        <dbReference type="Proteomes" id="UP000321393"/>
    </source>
</evidence>
<evidence type="ECO:0000256" key="1">
    <source>
        <dbReference type="SAM" id="MobiDB-lite"/>
    </source>
</evidence>
<dbReference type="InterPro" id="IPR029472">
    <property type="entry name" value="Copia-like_N"/>
</dbReference>
<evidence type="ECO:0000313" key="6">
    <source>
        <dbReference type="Proteomes" id="UP000321947"/>
    </source>
</evidence>
<proteinExistence type="predicted"/>
<protein>
    <recommendedName>
        <fullName evidence="2">Retrotransposon Copia-like N-terminal domain-containing protein</fullName>
    </recommendedName>
</protein>